<dbReference type="InterPro" id="IPR012808">
    <property type="entry name" value="CHP02453"/>
</dbReference>
<gene>
    <name evidence="2" type="ORF">ZT3D7_G5332</name>
</gene>
<feature type="compositionally biased region" description="Acidic residues" evidence="1">
    <location>
        <begin position="87"/>
        <end position="96"/>
    </location>
</feature>
<dbReference type="Proteomes" id="UP000215127">
    <property type="component" value="Chromosome 4"/>
</dbReference>
<feature type="region of interest" description="Disordered" evidence="1">
    <location>
        <begin position="1"/>
        <end position="127"/>
    </location>
</feature>
<accession>A0A1X7RRZ7</accession>
<feature type="compositionally biased region" description="Acidic residues" evidence="1">
    <location>
        <begin position="53"/>
        <end position="65"/>
    </location>
</feature>
<name>A0A1X7RRZ7_ZYMT9</name>
<dbReference type="EMBL" id="LT853695">
    <property type="protein sequence ID" value="SMQ50179.1"/>
    <property type="molecule type" value="Genomic_DNA"/>
</dbReference>
<dbReference type="PANTHER" id="PTHR36452:SF1">
    <property type="entry name" value="DUF2461 DOMAIN-CONTAINING PROTEIN"/>
    <property type="match status" value="1"/>
</dbReference>
<dbReference type="PANTHER" id="PTHR36452">
    <property type="entry name" value="CHROMOSOME 12, WHOLE GENOME SHOTGUN SEQUENCE"/>
    <property type="match status" value="1"/>
</dbReference>
<organism evidence="2 3">
    <name type="scientific">Zymoseptoria tritici (strain ST99CH_3D7)</name>
    <dbReference type="NCBI Taxonomy" id="1276538"/>
    <lineage>
        <taxon>Eukaryota</taxon>
        <taxon>Fungi</taxon>
        <taxon>Dikarya</taxon>
        <taxon>Ascomycota</taxon>
        <taxon>Pezizomycotina</taxon>
        <taxon>Dothideomycetes</taxon>
        <taxon>Dothideomycetidae</taxon>
        <taxon>Mycosphaerellales</taxon>
        <taxon>Mycosphaerellaceae</taxon>
        <taxon>Zymoseptoria</taxon>
    </lineage>
</organism>
<evidence type="ECO:0008006" key="4">
    <source>
        <dbReference type="Google" id="ProtNLM"/>
    </source>
</evidence>
<keyword evidence="3" id="KW-1185">Reference proteome</keyword>
<evidence type="ECO:0000256" key="1">
    <source>
        <dbReference type="SAM" id="MobiDB-lite"/>
    </source>
</evidence>
<dbReference type="Pfam" id="PF09365">
    <property type="entry name" value="DUF2461"/>
    <property type="match status" value="1"/>
</dbReference>
<sequence length="410" mass="45211">MSASRRRSQRLSTGDSTESKHKRAASGSGPASQVTKKPKKQLSTPKKSQYFEPDSEADELAEDDSPSPVENDSSEFGEDAAVSEASDSPEDDEDEYDSHADSAPKKRRMSAKSTPNSVRAPAGENYKPGVTIIKKPKARPAGNVKYADETIHPNTLLFLKDLKANNNRPWLKLHDADFRQAEKDWHTFVEKMTETLSEIDDTVPELPVKECVFRIYRDVRFSSDPTPYKPFFSAAWSRAGRKSPYAHYYVQIGPTGKGDSFVGGGLWCPEAAATAAMRRAIDRNSARLKGVLADEAMRKHFLGGSKTDAKALKAFVEGNKSNALKTKPKGYDGDHPDIELLRLRNYTVGKKIPSEELLGEDGAKRVAELLATLKPMITYCNSVVMPDEAEGEEEDESGDDEDGDEEEASD</sequence>
<feature type="compositionally biased region" description="Acidic residues" evidence="1">
    <location>
        <begin position="387"/>
        <end position="410"/>
    </location>
</feature>
<dbReference type="STRING" id="1276538.A0A1X7RRZ7"/>
<proteinExistence type="predicted"/>
<evidence type="ECO:0000313" key="3">
    <source>
        <dbReference type="Proteomes" id="UP000215127"/>
    </source>
</evidence>
<dbReference type="AlphaFoldDB" id="A0A1X7RRZ7"/>
<dbReference type="NCBIfam" id="TIGR02453">
    <property type="entry name" value="TIGR02453 family protein"/>
    <property type="match status" value="1"/>
</dbReference>
<reference evidence="2 3" key="1">
    <citation type="submission" date="2016-06" db="EMBL/GenBank/DDBJ databases">
        <authorList>
            <person name="Kjaerup R.B."/>
            <person name="Dalgaard T.S."/>
            <person name="Juul-Madsen H.R."/>
        </authorList>
    </citation>
    <scope>NUCLEOTIDE SEQUENCE [LARGE SCALE GENOMIC DNA]</scope>
</reference>
<feature type="region of interest" description="Disordered" evidence="1">
    <location>
        <begin position="385"/>
        <end position="410"/>
    </location>
</feature>
<evidence type="ECO:0000313" key="2">
    <source>
        <dbReference type="EMBL" id="SMQ50179.1"/>
    </source>
</evidence>
<protein>
    <recommendedName>
        <fullName evidence="4">DUF2461 domain-containing protein</fullName>
    </recommendedName>
</protein>